<dbReference type="Pfam" id="PF25780">
    <property type="entry name" value="TPR_IPO5"/>
    <property type="match status" value="1"/>
</dbReference>
<dbReference type="GO" id="GO:0005737">
    <property type="term" value="C:cytoplasm"/>
    <property type="evidence" value="ECO:0007669"/>
    <property type="project" value="UniProtKB-SubCell"/>
</dbReference>
<feature type="domain" description="IPO4/5-like TPR repeats" evidence="9">
    <location>
        <begin position="112"/>
        <end position="264"/>
    </location>
</feature>
<evidence type="ECO:0000256" key="5">
    <source>
        <dbReference type="ARBA" id="ARBA00022737"/>
    </source>
</evidence>
<accession>A0A0F7SZ58</accession>
<keyword evidence="3" id="KW-0813">Transport</keyword>
<evidence type="ECO:0000313" key="10">
    <source>
        <dbReference type="EMBL" id="CED85608.1"/>
    </source>
</evidence>
<evidence type="ECO:0000256" key="3">
    <source>
        <dbReference type="ARBA" id="ARBA00022448"/>
    </source>
</evidence>
<dbReference type="Pfam" id="PF18829">
    <property type="entry name" value="Importin_rep_6"/>
    <property type="match status" value="1"/>
</dbReference>
<dbReference type="InterPro" id="IPR058584">
    <property type="entry name" value="IMB1_TNPO1-like_TPR"/>
</dbReference>
<comment type="subcellular location">
    <subcellularLocation>
        <location evidence="2">Cytoplasm</location>
    </subcellularLocation>
    <subcellularLocation>
        <location evidence="1">Nucleus</location>
    </subcellularLocation>
</comment>
<organism evidence="10">
    <name type="scientific">Phaffia rhodozyma</name>
    <name type="common">Yeast</name>
    <name type="synonym">Xanthophyllomyces dendrorhous</name>
    <dbReference type="NCBI Taxonomy" id="264483"/>
    <lineage>
        <taxon>Eukaryota</taxon>
        <taxon>Fungi</taxon>
        <taxon>Dikarya</taxon>
        <taxon>Basidiomycota</taxon>
        <taxon>Agaricomycotina</taxon>
        <taxon>Tremellomycetes</taxon>
        <taxon>Cystofilobasidiales</taxon>
        <taxon>Mrakiaceae</taxon>
        <taxon>Phaffia</taxon>
    </lineage>
</organism>
<evidence type="ECO:0000256" key="7">
    <source>
        <dbReference type="ARBA" id="ARBA00023242"/>
    </source>
</evidence>
<dbReference type="PANTHER" id="PTHR10527">
    <property type="entry name" value="IMPORTIN BETA"/>
    <property type="match status" value="1"/>
</dbReference>
<feature type="domain" description="Importin subunit beta-1/Transportin-1-like TPR repeats" evidence="8">
    <location>
        <begin position="495"/>
        <end position="648"/>
    </location>
</feature>
<dbReference type="GO" id="GO:0005634">
    <property type="term" value="C:nucleus"/>
    <property type="evidence" value="ECO:0007669"/>
    <property type="project" value="UniProtKB-SubCell"/>
</dbReference>
<dbReference type="InterPro" id="IPR011989">
    <property type="entry name" value="ARM-like"/>
</dbReference>
<evidence type="ECO:0000256" key="1">
    <source>
        <dbReference type="ARBA" id="ARBA00004123"/>
    </source>
</evidence>
<dbReference type="Pfam" id="PF13513">
    <property type="entry name" value="HEAT_EZ"/>
    <property type="match status" value="1"/>
</dbReference>
<reference evidence="10" key="1">
    <citation type="submission" date="2014-08" db="EMBL/GenBank/DDBJ databases">
        <authorList>
            <person name="Sharma Rahul"/>
            <person name="Thines Marco"/>
        </authorList>
    </citation>
    <scope>NUCLEOTIDE SEQUENCE</scope>
</reference>
<evidence type="ECO:0000259" key="9">
    <source>
        <dbReference type="Pfam" id="PF25780"/>
    </source>
</evidence>
<keyword evidence="7" id="KW-0539">Nucleus</keyword>
<proteinExistence type="predicted"/>
<keyword evidence="6" id="KW-0653">Protein transport</keyword>
<keyword evidence="4" id="KW-0963">Cytoplasm</keyword>
<dbReference type="InterPro" id="IPR041389">
    <property type="entry name" value="Importin_rep_6"/>
</dbReference>
<dbReference type="InterPro" id="IPR057672">
    <property type="entry name" value="TPR_IPO4/5"/>
</dbReference>
<evidence type="ECO:0000256" key="6">
    <source>
        <dbReference type="ARBA" id="ARBA00022927"/>
    </source>
</evidence>
<dbReference type="Gene3D" id="1.25.10.10">
    <property type="entry name" value="Leucine-rich Repeat Variant"/>
    <property type="match status" value="1"/>
</dbReference>
<dbReference type="InterPro" id="IPR040122">
    <property type="entry name" value="Importin_beta"/>
</dbReference>
<evidence type="ECO:0000256" key="2">
    <source>
        <dbReference type="ARBA" id="ARBA00004496"/>
    </source>
</evidence>
<evidence type="ECO:0000256" key="4">
    <source>
        <dbReference type="ARBA" id="ARBA00022490"/>
    </source>
</evidence>
<dbReference type="Pfam" id="PF18808">
    <property type="entry name" value="Importin_rep_4"/>
    <property type="match status" value="1"/>
</dbReference>
<dbReference type="InterPro" id="IPR016024">
    <property type="entry name" value="ARM-type_fold"/>
</dbReference>
<dbReference type="SUPFAM" id="SSF48371">
    <property type="entry name" value="ARM repeat"/>
    <property type="match status" value="1"/>
</dbReference>
<dbReference type="GO" id="GO:0006606">
    <property type="term" value="P:protein import into nucleus"/>
    <property type="evidence" value="ECO:0007669"/>
    <property type="project" value="InterPro"/>
</dbReference>
<sequence>MDAQISALQQILEHLFVDDNNTRNMAETALNAQMEANASGVLLALSHMGTSQTFNPELRSLTLLLLRTLSLKAPAASPTNPSPSKPLIQSIGPEPRAQVYETLLASLPLEPETSTRNRLSDTIAGLARVSLEKDHEPWATLGATLGGLIRNENPAVRESVLKIWEDAPGLIEKEDPAAVRGVFQNALNDPQSLEVRLAALRGTSSFLQNTSNSVREASGDLMLAVFNLLHSLPEDQQTDAIQTLIPIASMYPSLFTPHLPVLVPFLLQLSHPPQPTADEPALEIPSDHPAQPAFELLLSLVEVKPAVFRRVPNFANDAARVAIQCLARLGDDAEWGTQLDDEDDDADEGEGSWSVWGEECMDRLAEGLGGKTFLPGTWDLVEGLCKGAEWKGRYAGLMSIASIAEGTAKVMQPQLSKIMELICPMVEDPHPRVRFALVHCLGQLCTDFEGYLQALHPVDILRILLSTFHHPLPKVYSHAAAALINFCDGIDDPEVISPYLDDIVKGLLGLLETGSKGVQEQAVTTLATVANAAEMGFAKYYTNIMPILLNFLTAPTPEADDLQGKMLKGKVLECCGLIGLAVGPEIFRPDALQLAEALKQIQAGVTDDDDPLQTYVIMTWGKICEALKEDFAPYLPVVMPSLLKSAALSPELSVVNEEDNQEEMGDNWDVVDIGGQSIGIKTSSIEQTAEAFELLVIYASRMGVHFVPYMEETMGLSLKNLTFFFEESVRENAATIIPILMSTAKIGNAITPQLLQTVFEKLTTCLSTESDAPMLAIFFKSFADCVRVAGVENVSSEAKASFEKAAESQLTDLSDRRKLRAERSAEWDEEEKEAAYSLEREETQAIDQLTKTLSVFDSAHRLLFMASACKDLGFAPSEDWEDDEDA</sequence>
<keyword evidence="5" id="KW-0677">Repeat</keyword>
<name>A0A0F7SZ58_PHARH</name>
<dbReference type="AlphaFoldDB" id="A0A0F7SZ58"/>
<dbReference type="Pfam" id="PF25574">
    <property type="entry name" value="TPR_IMB1"/>
    <property type="match status" value="1"/>
</dbReference>
<evidence type="ECO:0000259" key="8">
    <source>
        <dbReference type="Pfam" id="PF25574"/>
    </source>
</evidence>
<dbReference type="EMBL" id="LN483332">
    <property type="protein sequence ID" value="CED85608.1"/>
    <property type="molecule type" value="Genomic_DNA"/>
</dbReference>
<dbReference type="InterPro" id="IPR041653">
    <property type="entry name" value="Importin_rep_4"/>
</dbReference>
<protein>
    <submittedName>
        <fullName evidence="10">Karyopherin (Importin) beta 3</fullName>
    </submittedName>
</protein>